<keyword evidence="2" id="KW-1185">Reference proteome</keyword>
<organism evidence="1 2">
    <name type="scientific">Prolixibacter denitrificans</name>
    <dbReference type="NCBI Taxonomy" id="1541063"/>
    <lineage>
        <taxon>Bacteria</taxon>
        <taxon>Pseudomonadati</taxon>
        <taxon>Bacteroidota</taxon>
        <taxon>Bacteroidia</taxon>
        <taxon>Marinilabiliales</taxon>
        <taxon>Prolixibacteraceae</taxon>
        <taxon>Prolixibacter</taxon>
    </lineage>
</organism>
<sequence>MWGNDWHSKGQLNPDKFVAQLKLFYGFLTINMVRGGIKKAGWAVVRSRRCYYGFVGLFLMNL</sequence>
<comment type="caution">
    <text evidence="1">The sequence shown here is derived from an EMBL/GenBank/DDBJ whole genome shotgun (WGS) entry which is preliminary data.</text>
</comment>
<accession>A0ABQ0ZK07</accession>
<proteinExistence type="predicted"/>
<gene>
    <name evidence="1" type="ORF">JCM18694_18160</name>
</gene>
<evidence type="ECO:0000313" key="2">
    <source>
        <dbReference type="Proteomes" id="UP000396862"/>
    </source>
</evidence>
<protein>
    <submittedName>
        <fullName evidence="1">Uncharacterized protein</fullName>
    </submittedName>
</protein>
<dbReference type="EMBL" id="BLAU01000001">
    <property type="protein sequence ID" value="GET21570.1"/>
    <property type="molecule type" value="Genomic_DNA"/>
</dbReference>
<name>A0ABQ0ZK07_9BACT</name>
<reference evidence="1 2" key="1">
    <citation type="submission" date="2019-10" db="EMBL/GenBank/DDBJ databases">
        <title>Prolixibacter strains distinguished by the presence of nitrate reductase genes were adept at nitrate-dependent anaerobic corrosion of metallic iron and carbon steel.</title>
        <authorList>
            <person name="Iino T."/>
            <person name="Shono N."/>
            <person name="Ito K."/>
            <person name="Nakamura R."/>
            <person name="Sueoka K."/>
            <person name="Harayama S."/>
            <person name="Ohkuma M."/>
        </authorList>
    </citation>
    <scope>NUCLEOTIDE SEQUENCE [LARGE SCALE GENOMIC DNA]</scope>
    <source>
        <strain evidence="1 2">MIC1-1</strain>
    </source>
</reference>
<dbReference type="Proteomes" id="UP000396862">
    <property type="component" value="Unassembled WGS sequence"/>
</dbReference>
<evidence type="ECO:0000313" key="1">
    <source>
        <dbReference type="EMBL" id="GET21570.1"/>
    </source>
</evidence>